<proteinExistence type="predicted"/>
<keyword evidence="1" id="KW-0472">Membrane</keyword>
<keyword evidence="3" id="KW-1185">Reference proteome</keyword>
<name>A0AAN9SIR1_PSOTE</name>
<accession>A0AAN9SIR1</accession>
<dbReference type="AlphaFoldDB" id="A0AAN9SIR1"/>
<dbReference type="PANTHER" id="PTHR33876">
    <property type="entry name" value="UNNAMED PRODUCT"/>
    <property type="match status" value="1"/>
</dbReference>
<dbReference type="Proteomes" id="UP001386955">
    <property type="component" value="Unassembled WGS sequence"/>
</dbReference>
<evidence type="ECO:0000313" key="2">
    <source>
        <dbReference type="EMBL" id="KAK7396666.1"/>
    </source>
</evidence>
<reference evidence="2 3" key="1">
    <citation type="submission" date="2024-01" db="EMBL/GenBank/DDBJ databases">
        <title>The genomes of 5 underutilized Papilionoideae crops provide insights into root nodulation and disease resistanc.</title>
        <authorList>
            <person name="Jiang F."/>
        </authorList>
    </citation>
    <scope>NUCLEOTIDE SEQUENCE [LARGE SCALE GENOMIC DNA]</scope>
    <source>
        <strain evidence="2">DUOXIRENSHENG_FW03</strain>
        <tissue evidence="2">Leaves</tissue>
    </source>
</reference>
<evidence type="ECO:0000313" key="3">
    <source>
        <dbReference type="Proteomes" id="UP001386955"/>
    </source>
</evidence>
<protein>
    <submittedName>
        <fullName evidence="2">Uncharacterized protein</fullName>
    </submittedName>
</protein>
<dbReference type="PANTHER" id="PTHR33876:SF4">
    <property type="entry name" value="CHLOROPLAST PROTEIN FOR GROWTH AND FERTILITY 2"/>
    <property type="match status" value="1"/>
</dbReference>
<gene>
    <name evidence="2" type="ORF">VNO78_17822</name>
</gene>
<dbReference type="InterPro" id="IPR052776">
    <property type="entry name" value="Chloro_ReproSupport/MetalTrans"/>
</dbReference>
<dbReference type="EMBL" id="JAYMYS010000004">
    <property type="protein sequence ID" value="KAK7396666.1"/>
    <property type="molecule type" value="Genomic_DNA"/>
</dbReference>
<sequence length="143" mass="15453">MLPRARTPNAKINGFFQAHWPDNVAVLAPLSISRTRVESVVVVALWGCGHDVENGECDVSVYESRDSNPIVGKKKISFATFATRIVHGLQPNTLMMVLPALVIPLCLADDAFLIMFLFGIVVAMGSYTIFIGSCSEALKGKGT</sequence>
<feature type="transmembrane region" description="Helical" evidence="1">
    <location>
        <begin position="111"/>
        <end position="131"/>
    </location>
</feature>
<keyword evidence="1" id="KW-0812">Transmembrane</keyword>
<comment type="caution">
    <text evidence="2">The sequence shown here is derived from an EMBL/GenBank/DDBJ whole genome shotgun (WGS) entry which is preliminary data.</text>
</comment>
<organism evidence="2 3">
    <name type="scientific">Psophocarpus tetragonolobus</name>
    <name type="common">Winged bean</name>
    <name type="synonym">Dolichos tetragonolobus</name>
    <dbReference type="NCBI Taxonomy" id="3891"/>
    <lineage>
        <taxon>Eukaryota</taxon>
        <taxon>Viridiplantae</taxon>
        <taxon>Streptophyta</taxon>
        <taxon>Embryophyta</taxon>
        <taxon>Tracheophyta</taxon>
        <taxon>Spermatophyta</taxon>
        <taxon>Magnoliopsida</taxon>
        <taxon>eudicotyledons</taxon>
        <taxon>Gunneridae</taxon>
        <taxon>Pentapetalae</taxon>
        <taxon>rosids</taxon>
        <taxon>fabids</taxon>
        <taxon>Fabales</taxon>
        <taxon>Fabaceae</taxon>
        <taxon>Papilionoideae</taxon>
        <taxon>50 kb inversion clade</taxon>
        <taxon>NPAAA clade</taxon>
        <taxon>indigoferoid/millettioid clade</taxon>
        <taxon>Phaseoleae</taxon>
        <taxon>Psophocarpus</taxon>
    </lineage>
</organism>
<evidence type="ECO:0000256" key="1">
    <source>
        <dbReference type="SAM" id="Phobius"/>
    </source>
</evidence>
<feature type="transmembrane region" description="Helical" evidence="1">
    <location>
        <begin position="85"/>
        <end position="105"/>
    </location>
</feature>
<keyword evidence="1" id="KW-1133">Transmembrane helix</keyword>